<name>A0A0C2WMU8_AMAMK</name>
<evidence type="ECO:0000313" key="2">
    <source>
        <dbReference type="Proteomes" id="UP000054549"/>
    </source>
</evidence>
<keyword evidence="2" id="KW-1185">Reference proteome</keyword>
<accession>A0A0C2WMU8</accession>
<dbReference type="Proteomes" id="UP000054549">
    <property type="component" value="Unassembled WGS sequence"/>
</dbReference>
<organism evidence="1 2">
    <name type="scientific">Amanita muscaria (strain Koide BX008)</name>
    <dbReference type="NCBI Taxonomy" id="946122"/>
    <lineage>
        <taxon>Eukaryota</taxon>
        <taxon>Fungi</taxon>
        <taxon>Dikarya</taxon>
        <taxon>Basidiomycota</taxon>
        <taxon>Agaricomycotina</taxon>
        <taxon>Agaricomycetes</taxon>
        <taxon>Agaricomycetidae</taxon>
        <taxon>Agaricales</taxon>
        <taxon>Pluteineae</taxon>
        <taxon>Amanitaceae</taxon>
        <taxon>Amanita</taxon>
    </lineage>
</organism>
<sequence length="83" mass="9538">MCQRIAQGTRWSKCGHFQRHLILAVVDCESYQCEMSCYHPKGCRSRDCLKFYGDEIQQDVDNVKEFCFACRAAQARAAGVKLK</sequence>
<evidence type="ECO:0000313" key="1">
    <source>
        <dbReference type="EMBL" id="KIL58026.1"/>
    </source>
</evidence>
<dbReference type="AlphaFoldDB" id="A0A0C2WMU8"/>
<dbReference type="OrthoDB" id="3132318at2759"/>
<dbReference type="InParanoid" id="A0A0C2WMU8"/>
<protein>
    <submittedName>
        <fullName evidence="1">Uncharacterized protein</fullName>
    </submittedName>
</protein>
<reference evidence="1 2" key="1">
    <citation type="submission" date="2014-04" db="EMBL/GenBank/DDBJ databases">
        <title>Evolutionary Origins and Diversification of the Mycorrhizal Mutualists.</title>
        <authorList>
            <consortium name="DOE Joint Genome Institute"/>
            <consortium name="Mycorrhizal Genomics Consortium"/>
            <person name="Kohler A."/>
            <person name="Kuo A."/>
            <person name="Nagy L.G."/>
            <person name="Floudas D."/>
            <person name="Copeland A."/>
            <person name="Barry K.W."/>
            <person name="Cichocki N."/>
            <person name="Veneault-Fourrey C."/>
            <person name="LaButti K."/>
            <person name="Lindquist E.A."/>
            <person name="Lipzen A."/>
            <person name="Lundell T."/>
            <person name="Morin E."/>
            <person name="Murat C."/>
            <person name="Riley R."/>
            <person name="Ohm R."/>
            <person name="Sun H."/>
            <person name="Tunlid A."/>
            <person name="Henrissat B."/>
            <person name="Grigoriev I.V."/>
            <person name="Hibbett D.S."/>
            <person name="Martin F."/>
        </authorList>
    </citation>
    <scope>NUCLEOTIDE SEQUENCE [LARGE SCALE GENOMIC DNA]</scope>
    <source>
        <strain evidence="1 2">Koide BX008</strain>
    </source>
</reference>
<dbReference type="HOGENOM" id="CLU_180191_1_0_1"/>
<dbReference type="EMBL" id="KN818349">
    <property type="protein sequence ID" value="KIL58026.1"/>
    <property type="molecule type" value="Genomic_DNA"/>
</dbReference>
<proteinExistence type="predicted"/>
<gene>
    <name evidence="1" type="ORF">M378DRAFT_188336</name>
</gene>